<dbReference type="GO" id="GO:0006310">
    <property type="term" value="P:DNA recombination"/>
    <property type="evidence" value="ECO:0007669"/>
    <property type="project" value="UniProtKB-KW"/>
</dbReference>
<accession>A0A1C3CVL0</accession>
<dbReference type="InterPro" id="IPR015094">
    <property type="entry name" value="Integrase_lambda-typ_DNA-bd_N"/>
</dbReference>
<name>A0A1C3CVL0_9GAMM</name>
<dbReference type="InterPro" id="IPR002104">
    <property type="entry name" value="Integrase_catalytic"/>
</dbReference>
<dbReference type="Pfam" id="PF00589">
    <property type="entry name" value="Phage_integrase"/>
    <property type="match status" value="1"/>
</dbReference>
<reference evidence="7 8" key="1">
    <citation type="submission" date="2016-07" db="EMBL/GenBank/DDBJ databases">
        <title>Acinetobacter sp. ANC 4603.</title>
        <authorList>
            <person name="Radolfova-Krizova L."/>
            <person name="Nemec A."/>
        </authorList>
    </citation>
    <scope>NUCLEOTIDE SEQUENCE [LARGE SCALE GENOMIC DNA]</scope>
    <source>
        <strain evidence="7 8">ANC 4603</strain>
    </source>
</reference>
<evidence type="ECO:0000313" key="7">
    <source>
        <dbReference type="EMBL" id="ODA12767.1"/>
    </source>
</evidence>
<dbReference type="Gene3D" id="1.10.150.130">
    <property type="match status" value="1"/>
</dbReference>
<dbReference type="AlphaFoldDB" id="A0A1C3CVL0"/>
<evidence type="ECO:0000256" key="3">
    <source>
        <dbReference type="ARBA" id="ARBA00023125"/>
    </source>
</evidence>
<feature type="domain" description="Tyr recombinase" evidence="5">
    <location>
        <begin position="184"/>
        <end position="354"/>
    </location>
</feature>
<evidence type="ECO:0000256" key="2">
    <source>
        <dbReference type="ARBA" id="ARBA00022908"/>
    </source>
</evidence>
<dbReference type="Gene3D" id="3.30.160.60">
    <property type="entry name" value="Classic Zinc Finger"/>
    <property type="match status" value="1"/>
</dbReference>
<evidence type="ECO:0000259" key="5">
    <source>
        <dbReference type="Pfam" id="PF00589"/>
    </source>
</evidence>
<dbReference type="SUPFAM" id="SSF56349">
    <property type="entry name" value="DNA breaking-rejoining enzymes"/>
    <property type="match status" value="1"/>
</dbReference>
<dbReference type="GO" id="GO:0003677">
    <property type="term" value="F:DNA binding"/>
    <property type="evidence" value="ECO:0007669"/>
    <property type="project" value="UniProtKB-KW"/>
</dbReference>
<comment type="caution">
    <text evidence="7">The sequence shown here is derived from an EMBL/GenBank/DDBJ whole genome shotgun (WGS) entry which is preliminary data.</text>
</comment>
<evidence type="ECO:0000256" key="4">
    <source>
        <dbReference type="ARBA" id="ARBA00023172"/>
    </source>
</evidence>
<dbReference type="OrthoDB" id="8781634at2"/>
<dbReference type="InterPro" id="IPR013762">
    <property type="entry name" value="Integrase-like_cat_sf"/>
</dbReference>
<dbReference type="STRING" id="1891224.BBP83_09445"/>
<comment type="similarity">
    <text evidence="1">Belongs to the 'phage' integrase family.</text>
</comment>
<dbReference type="Gene3D" id="1.10.443.10">
    <property type="entry name" value="Intergrase catalytic core"/>
    <property type="match status" value="1"/>
</dbReference>
<keyword evidence="4" id="KW-0233">DNA recombination</keyword>
<dbReference type="InterPro" id="IPR010998">
    <property type="entry name" value="Integrase_recombinase_N"/>
</dbReference>
<dbReference type="GO" id="GO:0008907">
    <property type="term" value="F:integrase activity"/>
    <property type="evidence" value="ECO:0007669"/>
    <property type="project" value="InterPro"/>
</dbReference>
<organism evidence="7 8">
    <name type="scientific">Acinetobacter celticus</name>
    <dbReference type="NCBI Taxonomy" id="1891224"/>
    <lineage>
        <taxon>Bacteria</taxon>
        <taxon>Pseudomonadati</taxon>
        <taxon>Pseudomonadota</taxon>
        <taxon>Gammaproteobacteria</taxon>
        <taxon>Moraxellales</taxon>
        <taxon>Moraxellaceae</taxon>
        <taxon>Acinetobacter</taxon>
    </lineage>
</organism>
<evidence type="ECO:0000256" key="1">
    <source>
        <dbReference type="ARBA" id="ARBA00008857"/>
    </source>
</evidence>
<dbReference type="EMBL" id="MBDL01000010">
    <property type="protein sequence ID" value="ODA12767.1"/>
    <property type="molecule type" value="Genomic_DNA"/>
</dbReference>
<dbReference type="SUPFAM" id="SSF54171">
    <property type="entry name" value="DNA-binding domain"/>
    <property type="match status" value="1"/>
</dbReference>
<dbReference type="Proteomes" id="UP000186553">
    <property type="component" value="Unassembled WGS sequence"/>
</dbReference>
<dbReference type="Pfam" id="PF09003">
    <property type="entry name" value="Arm-DNA-bind_1"/>
    <property type="match status" value="1"/>
</dbReference>
<evidence type="ECO:0000259" key="6">
    <source>
        <dbReference type="Pfam" id="PF09003"/>
    </source>
</evidence>
<keyword evidence="3" id="KW-0238">DNA-binding</keyword>
<sequence>MSRPRSKRNKDLPLNLYRGDGMLWRYRHPITGKYHGMGDDKAKAIIAARKLNELLVPSIDLVSRVIGEITFGTFATEFLENKRRKDGKAIAKNTKRAYVNYLNRCEEWSDLSLSSITLFMTNALLDELPASTSIGCRSFLGELFDVAISKGLVDDNPAKQTIKRYRTKQRKRHTLEGLTAIRMASPLWLQNAIDIAMLTTQRRVDIVNMKWSDIADGYLHVAQEKTTDDPEDEFEFLEGAGYVRIKVSDELQKVLDRCKDHISSPFIIHRAPKKKHGRPLKVEKEHWTQIDDQYLTHQFLAAVKRSNAYPNYIGRQIPSFHEIRALSIFMHKKSGKSAQQLAGHTTARMTEVYASGHEIAWNDVNIGISLPFADVT</sequence>
<dbReference type="RefSeq" id="WP_068888254.1">
    <property type="nucleotide sequence ID" value="NZ_CBCRUU010000004.1"/>
</dbReference>
<gene>
    <name evidence="7" type="ORF">BBP83_09445</name>
</gene>
<feature type="domain" description="Integrase lambda-type N-terminal DNA-binding" evidence="6">
    <location>
        <begin position="1"/>
        <end position="52"/>
    </location>
</feature>
<proteinExistence type="inferred from homology"/>
<keyword evidence="2" id="KW-0229">DNA integration</keyword>
<dbReference type="InterPro" id="IPR011010">
    <property type="entry name" value="DNA_brk_join_enz"/>
</dbReference>
<evidence type="ECO:0000313" key="8">
    <source>
        <dbReference type="Proteomes" id="UP000186553"/>
    </source>
</evidence>
<keyword evidence="8" id="KW-1185">Reference proteome</keyword>
<protein>
    <submittedName>
        <fullName evidence="7">Integrase</fullName>
    </submittedName>
</protein>
<dbReference type="InterPro" id="IPR016177">
    <property type="entry name" value="DNA-bd_dom_sf"/>
</dbReference>